<evidence type="ECO:0000313" key="3">
    <source>
        <dbReference type="Proteomes" id="UP000501690"/>
    </source>
</evidence>
<feature type="compositionally biased region" description="Basic and acidic residues" evidence="1">
    <location>
        <begin position="36"/>
        <end position="56"/>
    </location>
</feature>
<accession>A0A4D6MTS1</accession>
<name>A0A4D6MTS1_VIGUN</name>
<dbReference type="EMBL" id="CP039352">
    <property type="protein sequence ID" value="QCE04011.1"/>
    <property type="molecule type" value="Genomic_DNA"/>
</dbReference>
<gene>
    <name evidence="2" type="ORF">DEO72_LG8g2043</name>
</gene>
<proteinExistence type="predicted"/>
<dbReference type="AlphaFoldDB" id="A0A4D6MTS1"/>
<sequence length="97" mass="10642">MNTQTAHCLAQTLAQAEGFRLGETCSLRRALPSPRRGFDEAPREHHGISLKRDPSRLGEMFVRSSSRAGHLGDLSRKSPRRAPCSSRLGETGSLGRD</sequence>
<dbReference type="Proteomes" id="UP000501690">
    <property type="component" value="Linkage Group LG8"/>
</dbReference>
<keyword evidence="3" id="KW-1185">Reference proteome</keyword>
<protein>
    <submittedName>
        <fullName evidence="2">Uncharacterized protein</fullName>
    </submittedName>
</protein>
<evidence type="ECO:0000313" key="2">
    <source>
        <dbReference type="EMBL" id="QCE04011.1"/>
    </source>
</evidence>
<evidence type="ECO:0000256" key="1">
    <source>
        <dbReference type="SAM" id="MobiDB-lite"/>
    </source>
</evidence>
<feature type="region of interest" description="Disordered" evidence="1">
    <location>
        <begin position="33"/>
        <end position="97"/>
    </location>
</feature>
<organism evidence="2 3">
    <name type="scientific">Vigna unguiculata</name>
    <name type="common">Cowpea</name>
    <dbReference type="NCBI Taxonomy" id="3917"/>
    <lineage>
        <taxon>Eukaryota</taxon>
        <taxon>Viridiplantae</taxon>
        <taxon>Streptophyta</taxon>
        <taxon>Embryophyta</taxon>
        <taxon>Tracheophyta</taxon>
        <taxon>Spermatophyta</taxon>
        <taxon>Magnoliopsida</taxon>
        <taxon>eudicotyledons</taxon>
        <taxon>Gunneridae</taxon>
        <taxon>Pentapetalae</taxon>
        <taxon>rosids</taxon>
        <taxon>fabids</taxon>
        <taxon>Fabales</taxon>
        <taxon>Fabaceae</taxon>
        <taxon>Papilionoideae</taxon>
        <taxon>50 kb inversion clade</taxon>
        <taxon>NPAAA clade</taxon>
        <taxon>indigoferoid/millettioid clade</taxon>
        <taxon>Phaseoleae</taxon>
        <taxon>Vigna</taxon>
    </lineage>
</organism>
<reference evidence="2 3" key="1">
    <citation type="submission" date="2019-04" db="EMBL/GenBank/DDBJ databases">
        <title>An improved genome assembly and genetic linkage map for asparagus bean, Vigna unguiculata ssp. sesquipedialis.</title>
        <authorList>
            <person name="Xia Q."/>
            <person name="Zhang R."/>
            <person name="Dong Y."/>
        </authorList>
    </citation>
    <scope>NUCLEOTIDE SEQUENCE [LARGE SCALE GENOMIC DNA]</scope>
    <source>
        <tissue evidence="2">Leaf</tissue>
    </source>
</reference>